<comment type="caution">
    <text evidence="1">The sequence shown here is derived from an EMBL/GenBank/DDBJ whole genome shotgun (WGS) entry which is preliminary data.</text>
</comment>
<evidence type="ECO:0000313" key="2">
    <source>
        <dbReference type="Proteomes" id="UP000298429"/>
    </source>
</evidence>
<proteinExistence type="predicted"/>
<dbReference type="Proteomes" id="UP000298429">
    <property type="component" value="Unassembled WGS sequence"/>
</dbReference>
<accession>A0A5F2BHU9</accession>
<dbReference type="AlphaFoldDB" id="A0A5F2BHU9"/>
<reference evidence="1 2" key="1">
    <citation type="journal article" date="2019" name="PLoS Negl. Trop. Dis.">
        <title>Revisiting the worldwide diversity of Leptospira species in the environment.</title>
        <authorList>
            <person name="Vincent A.T."/>
            <person name="Schiettekatte O."/>
            <person name="Bourhy P."/>
            <person name="Veyrier F.J."/>
            <person name="Picardeau M."/>
        </authorList>
    </citation>
    <scope>NUCLEOTIDE SEQUENCE [LARGE SCALE GENOMIC DNA]</scope>
    <source>
        <strain evidence="1 2">201702444</strain>
    </source>
</reference>
<sequence>MFRENQITALLLFVGLSASVDSAERPTTNRLTHNTQKVFSTNASIVRIIQTYLKTSENDSHKQTKNCVFCHSGAARI</sequence>
<dbReference type="OrthoDB" id="9918876at2"/>
<dbReference type="RefSeq" id="WP_135670631.1">
    <property type="nucleotide sequence ID" value="NZ_RQGN01000044.1"/>
</dbReference>
<protein>
    <submittedName>
        <fullName evidence="1">Uncharacterized protein</fullName>
    </submittedName>
</protein>
<evidence type="ECO:0000313" key="1">
    <source>
        <dbReference type="EMBL" id="TGM03710.1"/>
    </source>
</evidence>
<name>A0A5F2BHU9_9LEPT</name>
<organism evidence="1 2">
    <name type="scientific">Leptospira barantonii</name>
    <dbReference type="NCBI Taxonomy" id="2023184"/>
    <lineage>
        <taxon>Bacteria</taxon>
        <taxon>Pseudomonadati</taxon>
        <taxon>Spirochaetota</taxon>
        <taxon>Spirochaetia</taxon>
        <taxon>Leptospirales</taxon>
        <taxon>Leptospiraceae</taxon>
        <taxon>Leptospira</taxon>
    </lineage>
</organism>
<gene>
    <name evidence="1" type="ORF">EHQ76_08675</name>
</gene>
<dbReference type="EMBL" id="RQGN01000044">
    <property type="protein sequence ID" value="TGM03710.1"/>
    <property type="molecule type" value="Genomic_DNA"/>
</dbReference>